<dbReference type="Pfam" id="PF02881">
    <property type="entry name" value="SRP54_N"/>
    <property type="match status" value="1"/>
</dbReference>
<dbReference type="CDD" id="cd17875">
    <property type="entry name" value="SRP54_G"/>
    <property type="match status" value="1"/>
</dbReference>
<accession>A0A9W8DRE5</accession>
<comment type="domain">
    <text evidence="13">The M domain binds the 7SL RNA and the signal sequence of presecretory proteins.</text>
</comment>
<dbReference type="SMART" id="SM00962">
    <property type="entry name" value="SRP54"/>
    <property type="match status" value="1"/>
</dbReference>
<keyword evidence="11 13" id="KW-0687">Ribonucleoprotein</keyword>
<dbReference type="SMART" id="SM00963">
    <property type="entry name" value="SRP54_N"/>
    <property type="match status" value="1"/>
</dbReference>
<proteinExistence type="inferred from homology"/>
<dbReference type="GO" id="GO:0006616">
    <property type="term" value="P:SRP-dependent cotranslational protein targeting to membrane, translocation"/>
    <property type="evidence" value="ECO:0007669"/>
    <property type="project" value="TreeGrafter"/>
</dbReference>
<comment type="similarity">
    <text evidence="3 13">Belongs to the GTP-binding SRP family. SRP54 subfamily.</text>
</comment>
<keyword evidence="4 13" id="KW-0963">Cytoplasm</keyword>
<dbReference type="FunFam" id="3.40.50.300:FF:000022">
    <property type="entry name" value="Signal recognition particle 54 kDa subunit"/>
    <property type="match status" value="1"/>
</dbReference>
<comment type="subcellular location">
    <subcellularLocation>
        <location evidence="2 13">Cytoplasm</location>
    </subcellularLocation>
    <subcellularLocation>
        <location evidence="1 13">Endoplasmic reticulum</location>
    </subcellularLocation>
</comment>
<keyword evidence="10 13" id="KW-0733">Signal recognition particle</keyword>
<keyword evidence="8 13" id="KW-0694">RNA-binding</keyword>
<dbReference type="EMBL" id="JANBPU010000004">
    <property type="protein sequence ID" value="KAJ1921575.1"/>
    <property type="molecule type" value="Genomic_DNA"/>
</dbReference>
<comment type="domain">
    <text evidence="13">The NG domain, also named G domain, is a special guanosine triphosphatase (GTPase) domain, which binds GTP and forms a guanosine 5'-triphosphate (GTP)-dependent complex with a homologous NG domain in the SRP receptor subunit srp101. The two NG domains undergo cooperative rearrangements upon their assembly, which culminate in the reciprocal activation of the GTPase activity of one another. SRP receptor compaction upon binding with cargo-loaded SRP and GTPase rearrangement drive SRP-mediated cotranslational protein translocation into the ER.</text>
</comment>
<dbReference type="HAMAP" id="MF_00306">
    <property type="entry name" value="SRP54"/>
    <property type="match status" value="1"/>
</dbReference>
<dbReference type="InterPro" id="IPR022941">
    <property type="entry name" value="SRP54"/>
</dbReference>
<evidence type="ECO:0000256" key="9">
    <source>
        <dbReference type="ARBA" id="ARBA00023134"/>
    </source>
</evidence>
<keyword evidence="16" id="KW-1185">Reference proteome</keyword>
<dbReference type="Proteomes" id="UP001150538">
    <property type="component" value="Unassembled WGS sequence"/>
</dbReference>
<comment type="function">
    <text evidence="13">Signal-recognition-particle (SRP) assembly has a crucial role in targeting secretory proteins to the rough endoplasmic reticulum (ER) membrane. SRP is required for the cotranslational protein translocation for ER import and preferentially recognizes strongly hydrophobic signal sequences. It is involved in targeting the nascent chain-ribosome (RNC) complex to the ER and is proposed to participate in the arrest of nascent chain elongation during membrane targeting. SRP54 binds to the signal sequence of presecretory protein when they emerge from the ribosomes. SRP54 interacts with the scR1 RNA and mediates the association of the resulting SRP-RNC complex with the signal recognition particle receptor (SR) via its alpha subunit SRP101. Both, SRP54 and SRP101, are locked in their GTP bound forms in the SRP-RNC-SR complex, which dissociates upon transferring the signal sequence to the protein-conducting channel (translocon). After signal sequence transfer, SRP54 and SRP101 act as reciprocal GTPase-activating proteins (GAPs), thereby resolving their association.</text>
</comment>
<evidence type="ECO:0000256" key="8">
    <source>
        <dbReference type="ARBA" id="ARBA00022884"/>
    </source>
</evidence>
<dbReference type="PANTHER" id="PTHR11564">
    <property type="entry name" value="SIGNAL RECOGNITION PARTICLE 54K PROTEIN SRP54"/>
    <property type="match status" value="1"/>
</dbReference>
<evidence type="ECO:0000256" key="5">
    <source>
        <dbReference type="ARBA" id="ARBA00022741"/>
    </source>
</evidence>
<dbReference type="Gene3D" id="1.10.260.30">
    <property type="entry name" value="Signal recognition particle, SRP54 subunit, M-domain"/>
    <property type="match status" value="1"/>
</dbReference>
<dbReference type="GO" id="GO:0005783">
    <property type="term" value="C:endoplasmic reticulum"/>
    <property type="evidence" value="ECO:0007669"/>
    <property type="project" value="UniProtKB-SubCell"/>
</dbReference>
<evidence type="ECO:0000256" key="13">
    <source>
        <dbReference type="RuleBase" id="RU364034"/>
    </source>
</evidence>
<name>A0A9W8DRE5_9FUNG</name>
<keyword evidence="7 13" id="KW-0256">Endoplasmic reticulum</keyword>
<dbReference type="NCBIfam" id="TIGR01425">
    <property type="entry name" value="SRP54_euk"/>
    <property type="match status" value="1"/>
</dbReference>
<evidence type="ECO:0000256" key="1">
    <source>
        <dbReference type="ARBA" id="ARBA00004240"/>
    </source>
</evidence>
<evidence type="ECO:0000256" key="2">
    <source>
        <dbReference type="ARBA" id="ARBA00004496"/>
    </source>
</evidence>
<evidence type="ECO:0000313" key="16">
    <source>
        <dbReference type="Proteomes" id="UP001150538"/>
    </source>
</evidence>
<dbReference type="AlphaFoldDB" id="A0A9W8DRE5"/>
<dbReference type="GO" id="GO:0005829">
    <property type="term" value="C:cytosol"/>
    <property type="evidence" value="ECO:0007669"/>
    <property type="project" value="TreeGrafter"/>
</dbReference>
<evidence type="ECO:0000256" key="6">
    <source>
        <dbReference type="ARBA" id="ARBA00022801"/>
    </source>
</evidence>
<dbReference type="InterPro" id="IPR036891">
    <property type="entry name" value="Signal_recog_part_SRP54_M_sf"/>
</dbReference>
<feature type="domain" description="SRP54-type proteins GTP-binding" evidence="14">
    <location>
        <begin position="271"/>
        <end position="284"/>
    </location>
</feature>
<dbReference type="GO" id="GO:0005525">
    <property type="term" value="F:GTP binding"/>
    <property type="evidence" value="ECO:0007669"/>
    <property type="project" value="UniProtKB-UniRule"/>
</dbReference>
<sequence length="555" mass="60437">MVLNELGSRINTALQNLSKEAAIDSKAVDALLMEICKALLESDINVKLVHQLRTNVKKSIDLDQLASSANKRRVIQNAVFEELCNLVDPGVEQWKPKKGKSNVIMFVGLQGNGKTTTCTKLAAHYHRKGWKTGLVCADTFRAGAFDQIRQNSSKAHIPYYGRQVYSEVDPVKVASEGVKKFKKDKYEIIIVDTSGRHKQETELFKEMEEISAGVNPDNVVFVMDGTIGQAADAQARAFKESVDIGSIIITKMDGHAKGGGAISAVAATKSPIVFIGTGEHIYDLERFAPRPFVSKMLGMGDIGGLVETVRDMQLDKTHKNMFKNISQGVFTLRDMRDQLQTISKMGPLNKLMGMMPGMPPELANSFSAEDSSRKIRQSMSIFDSMTEQELDSDGKIFETQKSRLDRISRGSGVRPFEIHALLHQHKQFAQMVKKMGGNKGLLKNMNPEMMRRAAAGGGMPNPGSMNPSQLARMQQQMSKMINPQALQSMGGMGGLQDMMQQMMGGGGPGGGMGGMGGLQNMMQQMMGGGGGLGGMQEMMQQMMGGGGAGRGRGRR</sequence>
<organism evidence="15 16">
    <name type="scientific">Mycoemilia scoparia</name>
    <dbReference type="NCBI Taxonomy" id="417184"/>
    <lineage>
        <taxon>Eukaryota</taxon>
        <taxon>Fungi</taxon>
        <taxon>Fungi incertae sedis</taxon>
        <taxon>Zoopagomycota</taxon>
        <taxon>Kickxellomycotina</taxon>
        <taxon>Kickxellomycetes</taxon>
        <taxon>Kickxellales</taxon>
        <taxon>Kickxellaceae</taxon>
        <taxon>Mycoemilia</taxon>
    </lineage>
</organism>
<dbReference type="Pfam" id="PF00448">
    <property type="entry name" value="SRP54"/>
    <property type="match status" value="1"/>
</dbReference>
<dbReference type="GO" id="GO:0008312">
    <property type="term" value="F:7S RNA binding"/>
    <property type="evidence" value="ECO:0007669"/>
    <property type="project" value="UniProtKB-UniRule"/>
</dbReference>
<gene>
    <name evidence="15" type="primary">SRP54</name>
    <name evidence="15" type="ORF">H4219_000613</name>
</gene>
<dbReference type="InterPro" id="IPR006325">
    <property type="entry name" value="SRP54_euk"/>
</dbReference>
<comment type="caution">
    <text evidence="15">The sequence shown here is derived from an EMBL/GenBank/DDBJ whole genome shotgun (WGS) entry which is preliminary data.</text>
</comment>
<dbReference type="SUPFAM" id="SSF47446">
    <property type="entry name" value="Signal peptide-binding domain"/>
    <property type="match status" value="1"/>
</dbReference>
<dbReference type="PROSITE" id="PS00300">
    <property type="entry name" value="SRP54"/>
    <property type="match status" value="1"/>
</dbReference>
<dbReference type="InterPro" id="IPR027417">
    <property type="entry name" value="P-loop_NTPase"/>
</dbReference>
<evidence type="ECO:0000256" key="7">
    <source>
        <dbReference type="ARBA" id="ARBA00022824"/>
    </source>
</evidence>
<evidence type="ECO:0000256" key="12">
    <source>
        <dbReference type="ARBA" id="ARBA00048157"/>
    </source>
</evidence>
<comment type="subunit">
    <text evidence="13">Fungal signal recognition particle consists of a 7S RNA molecule (scR1) and at least six protein subunits: srp72, srp68, srp54, sec65, srp21 and srp14.</text>
</comment>
<keyword evidence="9 13" id="KW-0342">GTP-binding</keyword>
<dbReference type="Gene3D" id="1.20.120.140">
    <property type="entry name" value="Signal recognition particle SRP54, nucleotide-binding domain"/>
    <property type="match status" value="1"/>
</dbReference>
<evidence type="ECO:0000259" key="14">
    <source>
        <dbReference type="PROSITE" id="PS00300"/>
    </source>
</evidence>
<dbReference type="InterPro" id="IPR042101">
    <property type="entry name" value="SRP54_N_sf"/>
</dbReference>
<dbReference type="InterPro" id="IPR013822">
    <property type="entry name" value="Signal_recog_particl_SRP54_hlx"/>
</dbReference>
<dbReference type="InterPro" id="IPR004125">
    <property type="entry name" value="Signal_recog_particle_SRP54_M"/>
</dbReference>
<dbReference type="GO" id="GO:0005786">
    <property type="term" value="C:signal recognition particle, endoplasmic reticulum targeting"/>
    <property type="evidence" value="ECO:0007669"/>
    <property type="project" value="UniProtKB-UniRule"/>
</dbReference>
<evidence type="ECO:0000256" key="4">
    <source>
        <dbReference type="ARBA" id="ARBA00022490"/>
    </source>
</evidence>
<evidence type="ECO:0000256" key="10">
    <source>
        <dbReference type="ARBA" id="ARBA00023135"/>
    </source>
</evidence>
<dbReference type="Gene3D" id="3.40.50.300">
    <property type="entry name" value="P-loop containing nucleotide triphosphate hydrolases"/>
    <property type="match status" value="1"/>
</dbReference>
<dbReference type="PANTHER" id="PTHR11564:SF5">
    <property type="entry name" value="SIGNAL RECOGNITION PARTICLE SUBUNIT SRP54"/>
    <property type="match status" value="1"/>
</dbReference>
<evidence type="ECO:0000256" key="11">
    <source>
        <dbReference type="ARBA" id="ARBA00023274"/>
    </source>
</evidence>
<dbReference type="FunFam" id="1.20.120.140:FF:000001">
    <property type="entry name" value="Signal recognition particle GTPase"/>
    <property type="match status" value="1"/>
</dbReference>
<dbReference type="GO" id="GO:0030942">
    <property type="term" value="F:endoplasmic reticulum signal peptide binding"/>
    <property type="evidence" value="ECO:0007669"/>
    <property type="project" value="TreeGrafter"/>
</dbReference>
<comment type="catalytic activity">
    <reaction evidence="12">
        <text>GTP + H2O = GDP + phosphate + H(+)</text>
        <dbReference type="Rhea" id="RHEA:19669"/>
        <dbReference type="ChEBI" id="CHEBI:15377"/>
        <dbReference type="ChEBI" id="CHEBI:15378"/>
        <dbReference type="ChEBI" id="CHEBI:37565"/>
        <dbReference type="ChEBI" id="CHEBI:43474"/>
        <dbReference type="ChEBI" id="CHEBI:58189"/>
        <dbReference type="EC" id="3.6.5.4"/>
    </reaction>
    <physiologicalReaction direction="left-to-right" evidence="12">
        <dbReference type="Rhea" id="RHEA:19670"/>
    </physiologicalReaction>
</comment>
<dbReference type="SUPFAM" id="SSF52540">
    <property type="entry name" value="P-loop containing nucleoside triphosphate hydrolases"/>
    <property type="match status" value="1"/>
</dbReference>
<keyword evidence="6 15" id="KW-0378">Hydrolase</keyword>
<evidence type="ECO:0000256" key="3">
    <source>
        <dbReference type="ARBA" id="ARBA00005450"/>
    </source>
</evidence>
<protein>
    <recommendedName>
        <fullName evidence="13">Signal recognition particle 54 kDa protein</fullName>
    </recommendedName>
</protein>
<dbReference type="OrthoDB" id="10250817at2759"/>
<keyword evidence="5 13" id="KW-0547">Nucleotide-binding</keyword>
<dbReference type="Pfam" id="PF02978">
    <property type="entry name" value="SRP_SPB"/>
    <property type="match status" value="1"/>
</dbReference>
<dbReference type="GO" id="GO:0003924">
    <property type="term" value="F:GTPase activity"/>
    <property type="evidence" value="ECO:0007669"/>
    <property type="project" value="UniProtKB-UniRule"/>
</dbReference>
<evidence type="ECO:0000313" key="15">
    <source>
        <dbReference type="EMBL" id="KAJ1921575.1"/>
    </source>
</evidence>
<dbReference type="InterPro" id="IPR000897">
    <property type="entry name" value="SRP54_GTPase_dom"/>
</dbReference>
<reference evidence="15" key="1">
    <citation type="submission" date="2022-07" db="EMBL/GenBank/DDBJ databases">
        <title>Phylogenomic reconstructions and comparative analyses of Kickxellomycotina fungi.</title>
        <authorList>
            <person name="Reynolds N.K."/>
            <person name="Stajich J.E."/>
            <person name="Barry K."/>
            <person name="Grigoriev I.V."/>
            <person name="Crous P."/>
            <person name="Smith M.E."/>
        </authorList>
    </citation>
    <scope>NUCLEOTIDE SEQUENCE</scope>
    <source>
        <strain evidence="15">NBRC 100468</strain>
    </source>
</reference>